<dbReference type="RefSeq" id="WP_334483853.1">
    <property type="nucleotide sequence ID" value="NZ_JAZHRV010000001.1"/>
</dbReference>
<keyword evidence="2" id="KW-1185">Reference proteome</keyword>
<comment type="caution">
    <text evidence="1">The sequence shown here is derived from an EMBL/GenBank/DDBJ whole genome shotgun (WGS) entry which is preliminary data.</text>
</comment>
<evidence type="ECO:0000313" key="1">
    <source>
        <dbReference type="EMBL" id="MEH2557543.1"/>
    </source>
</evidence>
<name>A0ABU8BHU7_9BRAD</name>
<dbReference type="Proteomes" id="UP001364224">
    <property type="component" value="Unassembled WGS sequence"/>
</dbReference>
<organism evidence="1 2">
    <name type="scientific">Bradyrhizobium algeriense</name>
    <dbReference type="NCBI Taxonomy" id="634784"/>
    <lineage>
        <taxon>Bacteria</taxon>
        <taxon>Pseudomonadati</taxon>
        <taxon>Pseudomonadota</taxon>
        <taxon>Alphaproteobacteria</taxon>
        <taxon>Hyphomicrobiales</taxon>
        <taxon>Nitrobacteraceae</taxon>
        <taxon>Bradyrhizobium</taxon>
    </lineage>
</organism>
<gene>
    <name evidence="1" type="ORF">V1286_005072</name>
</gene>
<proteinExistence type="predicted"/>
<dbReference type="EMBL" id="JAZHRV010000001">
    <property type="protein sequence ID" value="MEH2557543.1"/>
    <property type="molecule type" value="Genomic_DNA"/>
</dbReference>
<reference evidence="1 2" key="1">
    <citation type="submission" date="2024-02" db="EMBL/GenBank/DDBJ databases">
        <title>Adaptive strategies in a cosmopolitan and abundant soil bacterium.</title>
        <authorList>
            <person name="Carini P."/>
        </authorList>
    </citation>
    <scope>NUCLEOTIDE SEQUENCE [LARGE SCALE GENOMIC DNA]</scope>
    <source>
        <strain evidence="1 2">AZCC 1608</strain>
    </source>
</reference>
<evidence type="ECO:0000313" key="2">
    <source>
        <dbReference type="Proteomes" id="UP001364224"/>
    </source>
</evidence>
<accession>A0ABU8BHU7</accession>
<sequence>MQDLKAKLEKLRIEAEDCELIGRLATDIHKRELFLRLAVDLRGMARDIEAVIATRPPITK</sequence>
<protein>
    <submittedName>
        <fullName evidence="1">Uncharacterized protein</fullName>
    </submittedName>
</protein>